<dbReference type="AlphaFoldDB" id="A0A7W7DE86"/>
<keyword evidence="1" id="KW-1133">Transmembrane helix</keyword>
<reference evidence="3 4" key="1">
    <citation type="submission" date="2020-08" db="EMBL/GenBank/DDBJ databases">
        <title>Sequencing the genomes of 1000 actinobacteria strains.</title>
        <authorList>
            <person name="Klenk H.-P."/>
        </authorList>
    </citation>
    <scope>NUCLEOTIDE SEQUENCE [LARGE SCALE GENOMIC DNA]</scope>
    <source>
        <strain evidence="3 4">DSM 45784</strain>
    </source>
</reference>
<dbReference type="NCBIfam" id="NF042915">
    <property type="entry name" value="MAB_1171c_fam"/>
    <property type="match status" value="1"/>
</dbReference>
<dbReference type="EMBL" id="JACHND010000001">
    <property type="protein sequence ID" value="MBB4704986.1"/>
    <property type="molecule type" value="Genomic_DNA"/>
</dbReference>
<evidence type="ECO:0000313" key="4">
    <source>
        <dbReference type="Proteomes" id="UP000542210"/>
    </source>
</evidence>
<protein>
    <submittedName>
        <fullName evidence="3">Putative membrane protein</fullName>
    </submittedName>
</protein>
<organism evidence="3 4">
    <name type="scientific">Sphaerisporangium siamense</name>
    <dbReference type="NCBI Taxonomy" id="795645"/>
    <lineage>
        <taxon>Bacteria</taxon>
        <taxon>Bacillati</taxon>
        <taxon>Actinomycetota</taxon>
        <taxon>Actinomycetes</taxon>
        <taxon>Streptosporangiales</taxon>
        <taxon>Streptosporangiaceae</taxon>
        <taxon>Sphaerisporangium</taxon>
    </lineage>
</organism>
<dbReference type="RefSeq" id="WP_184886374.1">
    <property type="nucleotide sequence ID" value="NZ_BOOV01000006.1"/>
</dbReference>
<keyword evidence="4" id="KW-1185">Reference proteome</keyword>
<keyword evidence="1" id="KW-0472">Membrane</keyword>
<dbReference type="InterPro" id="IPR050039">
    <property type="entry name" value="MAB_1171c-like"/>
</dbReference>
<dbReference type="Pfam" id="PF20182">
    <property type="entry name" value="DUF6545"/>
    <property type="match status" value="1"/>
</dbReference>
<feature type="transmembrane region" description="Helical" evidence="1">
    <location>
        <begin position="70"/>
        <end position="90"/>
    </location>
</feature>
<feature type="domain" description="DUF6545" evidence="2">
    <location>
        <begin position="247"/>
        <end position="385"/>
    </location>
</feature>
<comment type="caution">
    <text evidence="3">The sequence shown here is derived from an EMBL/GenBank/DDBJ whole genome shotgun (WGS) entry which is preliminary data.</text>
</comment>
<dbReference type="Proteomes" id="UP000542210">
    <property type="component" value="Unassembled WGS sequence"/>
</dbReference>
<feature type="transmembrane region" description="Helical" evidence="1">
    <location>
        <begin position="6"/>
        <end position="25"/>
    </location>
</feature>
<name>A0A7W7DE86_9ACTN</name>
<feature type="transmembrane region" description="Helical" evidence="1">
    <location>
        <begin position="139"/>
        <end position="157"/>
    </location>
</feature>
<proteinExistence type="predicted"/>
<feature type="transmembrane region" description="Helical" evidence="1">
    <location>
        <begin position="37"/>
        <end position="58"/>
    </location>
</feature>
<feature type="transmembrane region" description="Helical" evidence="1">
    <location>
        <begin position="178"/>
        <end position="199"/>
    </location>
</feature>
<dbReference type="InterPro" id="IPR046675">
    <property type="entry name" value="DUF6545"/>
</dbReference>
<sequence>MSQLALGILSTLAFLGVLNKLVQVWRAPEDLPLRAMGAFVLCIALAAVLNVPVLRTAVDQAGAGLAKLAVNLLTVLCAYFLMAFFTYSVHGVAARGRLRARLVLLGAASGVMVTAWLLAPEPVRAAPADLANGDDPHATVFVLAALGYQGYALALNLRSSATFSRASARPQLKRGLKVLAVAQGSLLCAAVAKISVALVQAATATDPAFLRPLNTSYLWLVFVGIITAIVGVGYLAVTDMIAAIPVWRRHRRAYRRLSPLWSALNEAFPDLALTRVPMSRLRDALGLRPTHRGYYRRVVEIRDGIVQLGPYYDRGVAEAAESAGRAAGLSGTALEAEAQAALIADALRRKAHASPAADPCPIPTRGGDDLESDAAWLVLLSDTLRDLWRRPPAAAMDPSRG</sequence>
<feature type="transmembrane region" description="Helical" evidence="1">
    <location>
        <begin position="102"/>
        <end position="119"/>
    </location>
</feature>
<gene>
    <name evidence="3" type="ORF">BJ982_006530</name>
</gene>
<accession>A0A7W7DE86</accession>
<evidence type="ECO:0000256" key="1">
    <source>
        <dbReference type="SAM" id="Phobius"/>
    </source>
</evidence>
<evidence type="ECO:0000259" key="2">
    <source>
        <dbReference type="Pfam" id="PF20182"/>
    </source>
</evidence>
<feature type="transmembrane region" description="Helical" evidence="1">
    <location>
        <begin position="219"/>
        <end position="247"/>
    </location>
</feature>
<evidence type="ECO:0000313" key="3">
    <source>
        <dbReference type="EMBL" id="MBB4704986.1"/>
    </source>
</evidence>
<keyword evidence="1" id="KW-0812">Transmembrane</keyword>